<name>A0A975DDP5_9GAMM</name>
<evidence type="ECO:0000256" key="1">
    <source>
        <dbReference type="SAM" id="Phobius"/>
    </source>
</evidence>
<feature type="transmembrane region" description="Helical" evidence="1">
    <location>
        <begin position="7"/>
        <end position="24"/>
    </location>
</feature>
<dbReference type="EMBL" id="CP072110">
    <property type="protein sequence ID" value="QTH65013.1"/>
    <property type="molecule type" value="Genomic_DNA"/>
</dbReference>
<sequence length="64" mass="7124">MERLLKSLIPVAFLVIAIVLYTLGMAAESFLVIALGVLFEGAFWVKLFKLSSENERLETKKGAH</sequence>
<gene>
    <name evidence="2" type="ORF">J1N51_06090</name>
</gene>
<evidence type="ECO:0000313" key="2">
    <source>
        <dbReference type="EMBL" id="QTH65013.1"/>
    </source>
</evidence>
<keyword evidence="3" id="KW-1185">Reference proteome</keyword>
<feature type="transmembrane region" description="Helical" evidence="1">
    <location>
        <begin position="30"/>
        <end position="48"/>
    </location>
</feature>
<keyword evidence="1" id="KW-0812">Transmembrane</keyword>
<keyword evidence="1" id="KW-1133">Transmembrane helix</keyword>
<dbReference type="RefSeq" id="WP_208833048.1">
    <property type="nucleotide sequence ID" value="NZ_CP072110.1"/>
</dbReference>
<protein>
    <submittedName>
        <fullName evidence="2">Uncharacterized protein</fullName>
    </submittedName>
</protein>
<dbReference type="AlphaFoldDB" id="A0A975DDP5"/>
<evidence type="ECO:0000313" key="3">
    <source>
        <dbReference type="Proteomes" id="UP000682739"/>
    </source>
</evidence>
<proteinExistence type="predicted"/>
<dbReference type="Proteomes" id="UP000682739">
    <property type="component" value="Chromosome"/>
</dbReference>
<reference evidence="2" key="1">
    <citation type="submission" date="2021-03" db="EMBL/GenBank/DDBJ databases">
        <title>Description of Psychrosphaera ytuae sp. nov. isolated from deep sea sediment of South China Sea.</title>
        <authorList>
            <person name="Zhang J."/>
            <person name="Xu X.-D."/>
        </authorList>
    </citation>
    <scope>NUCLEOTIDE SEQUENCE</scope>
    <source>
        <strain evidence="2">MTZ26</strain>
    </source>
</reference>
<keyword evidence="1" id="KW-0472">Membrane</keyword>
<dbReference type="KEGG" id="psym:J1N51_06090"/>
<organism evidence="2 3">
    <name type="scientific">Psychrosphaera ytuae</name>
    <dbReference type="NCBI Taxonomy" id="2820710"/>
    <lineage>
        <taxon>Bacteria</taxon>
        <taxon>Pseudomonadati</taxon>
        <taxon>Pseudomonadota</taxon>
        <taxon>Gammaproteobacteria</taxon>
        <taxon>Alteromonadales</taxon>
        <taxon>Pseudoalteromonadaceae</taxon>
        <taxon>Psychrosphaera</taxon>
    </lineage>
</organism>
<accession>A0A975DDP5</accession>